<protein>
    <submittedName>
        <fullName evidence="2">Uncharacterized protein</fullName>
    </submittedName>
</protein>
<organism evidence="2 3">
    <name type="scientific">Agrobacterium larrymoorei</name>
    <dbReference type="NCBI Taxonomy" id="160699"/>
    <lineage>
        <taxon>Bacteria</taxon>
        <taxon>Pseudomonadati</taxon>
        <taxon>Pseudomonadota</taxon>
        <taxon>Alphaproteobacteria</taxon>
        <taxon>Hyphomicrobiales</taxon>
        <taxon>Rhizobiaceae</taxon>
        <taxon>Rhizobium/Agrobacterium group</taxon>
        <taxon>Agrobacterium</taxon>
    </lineage>
</organism>
<evidence type="ECO:0000256" key="1">
    <source>
        <dbReference type="SAM" id="SignalP"/>
    </source>
</evidence>
<keyword evidence="2" id="KW-0614">Plasmid</keyword>
<name>A0ABX8TC70_9HYPH</name>
<gene>
    <name evidence="2" type="ORF">J5285_25800</name>
</gene>
<feature type="chain" id="PRO_5046405796" evidence="1">
    <location>
        <begin position="21"/>
        <end position="94"/>
    </location>
</feature>
<sequence length="94" mass="9789">MKKSLCALALIAVSSTSAFAQFPVTEGNGGKLVDGQKTVLQLIEEGYEIKGAAGPLLILQKDKSLFGCSAYTIGPGDMSRAEISANRIPCSAIK</sequence>
<reference evidence="2 3" key="1">
    <citation type="submission" date="2021-03" db="EMBL/GenBank/DDBJ databases">
        <title>Rapid diversification of plasmids in a genus of pathogenic and nitrogen fixing bacteria.</title>
        <authorList>
            <person name="Weisberg A.J."/>
            <person name="Miller M."/>
            <person name="Ream W."/>
            <person name="Grunwald N.J."/>
            <person name="Chang J.H."/>
        </authorList>
    </citation>
    <scope>NUCLEOTIDE SEQUENCE [LARGE SCALE GENOMIC DNA]</scope>
    <source>
        <strain evidence="2 3">AF3.44</strain>
        <plasmid evidence="2 3">unnamed2</plasmid>
    </source>
</reference>
<evidence type="ECO:0000313" key="2">
    <source>
        <dbReference type="EMBL" id="QYA10843.1"/>
    </source>
</evidence>
<dbReference type="RefSeq" id="WP_174051819.1">
    <property type="nucleotide sequence ID" value="NZ_CP072171.1"/>
</dbReference>
<evidence type="ECO:0000313" key="3">
    <source>
        <dbReference type="Proteomes" id="UP000826513"/>
    </source>
</evidence>
<proteinExistence type="predicted"/>
<dbReference type="EMBL" id="CP072171">
    <property type="protein sequence ID" value="QYA10843.1"/>
    <property type="molecule type" value="Genomic_DNA"/>
</dbReference>
<keyword evidence="3" id="KW-1185">Reference proteome</keyword>
<geneLocation type="plasmid" evidence="2 3">
    <name>unnamed2</name>
</geneLocation>
<accession>A0ABX8TC70</accession>
<feature type="signal peptide" evidence="1">
    <location>
        <begin position="1"/>
        <end position="20"/>
    </location>
</feature>
<keyword evidence="1" id="KW-0732">Signal</keyword>
<dbReference type="Proteomes" id="UP000826513">
    <property type="component" value="Plasmid unnamed2"/>
</dbReference>